<dbReference type="Gene3D" id="3.30.950.30">
    <property type="entry name" value="Schlafen, AAA domain"/>
    <property type="match status" value="1"/>
</dbReference>
<accession>A0A498Q8S8</accession>
<keyword evidence="3" id="KW-1185">Reference proteome</keyword>
<dbReference type="InterPro" id="IPR038461">
    <property type="entry name" value="Schlafen_AlbA_2_dom_sf"/>
</dbReference>
<organism evidence="2 3">
    <name type="scientific">Mycobacterium innocens</name>
    <dbReference type="NCBI Taxonomy" id="2341083"/>
    <lineage>
        <taxon>Bacteria</taxon>
        <taxon>Bacillati</taxon>
        <taxon>Actinomycetota</taxon>
        <taxon>Actinomycetes</taxon>
        <taxon>Mycobacteriales</taxon>
        <taxon>Mycobacteriaceae</taxon>
        <taxon>Mycobacterium</taxon>
    </lineage>
</organism>
<sequence>MAINTIAVSDEDVEKALRIEEGHFVDLKAIAVAPGKLTRSLWAFANADGGELFVGIAEGASGQPHRWEGFADTEDANGHVQGFESVFPLGGDHRYEFLKSDSQPGLVLHIEIDKSASIKKSSDGKIYKRRGAQNIPVVTDEDIRNLERTKGISSFESETVQYPIEYLTNSEAIITFLIELVPTADPENWLRKQLLIRSDLPTVAAILLFSDEPQAALPKRSGIKVYRYKTTQREGTRDTLAFDPITVEGCLYRQIYDAVDKVIEIVEQSKAVKAEGMATISYPKETIHEILTNAVIHRDYGIADDIHIRIFDNRVEIESPGRLPAHITPANILDERYSRNGAVVRYINKFPDAPNKDVGEGLNTAFTAMRALRLKNPEITERENSVLVTIRHERLGSPESICLEYLSDHDSIANAKLRELTGIRSENTAKEVFKRLMTMNAIERIPELRGNKAAYRRGPDFAAQLAATKDRSPSAP</sequence>
<gene>
    <name evidence="2" type="ORF">LAUMK13_03816</name>
</gene>
<dbReference type="Gene3D" id="3.30.565.60">
    <property type="match status" value="1"/>
</dbReference>
<dbReference type="RefSeq" id="WP_075541120.1">
    <property type="nucleotide sequence ID" value="NZ_UPHQ01000198.1"/>
</dbReference>
<evidence type="ECO:0000259" key="1">
    <source>
        <dbReference type="Pfam" id="PF04326"/>
    </source>
</evidence>
<dbReference type="PANTHER" id="PTHR30595:SF6">
    <property type="entry name" value="SCHLAFEN ALBA-2 DOMAIN-CONTAINING PROTEIN"/>
    <property type="match status" value="1"/>
</dbReference>
<dbReference type="Pfam" id="PF04326">
    <property type="entry name" value="SLFN_AlbA_2"/>
    <property type="match status" value="1"/>
</dbReference>
<dbReference type="InterPro" id="IPR038475">
    <property type="entry name" value="RecG_C_sf"/>
</dbReference>
<dbReference type="Gene3D" id="1.10.10.10">
    <property type="entry name" value="Winged helix-like DNA-binding domain superfamily/Winged helix DNA-binding domain"/>
    <property type="match status" value="1"/>
</dbReference>
<dbReference type="InterPro" id="IPR036388">
    <property type="entry name" value="WH-like_DNA-bd_sf"/>
</dbReference>
<dbReference type="InterPro" id="IPR007421">
    <property type="entry name" value="Schlafen_AlbA_2_dom"/>
</dbReference>
<evidence type="ECO:0000313" key="3">
    <source>
        <dbReference type="Proteomes" id="UP000267289"/>
    </source>
</evidence>
<feature type="domain" description="Schlafen AlbA-2" evidence="1">
    <location>
        <begin position="21"/>
        <end position="136"/>
    </location>
</feature>
<dbReference type="EMBL" id="UPHQ01000198">
    <property type="protein sequence ID" value="VBA41986.1"/>
    <property type="molecule type" value="Genomic_DNA"/>
</dbReference>
<dbReference type="PANTHER" id="PTHR30595">
    <property type="entry name" value="GLPR-RELATED TRANSCRIPTIONAL REPRESSOR"/>
    <property type="match status" value="1"/>
</dbReference>
<name>A0A498Q8S8_9MYCO</name>
<dbReference type="Proteomes" id="UP000267289">
    <property type="component" value="Unassembled WGS sequence"/>
</dbReference>
<dbReference type="OrthoDB" id="9805115at2"/>
<dbReference type="Pfam" id="PF13749">
    <property type="entry name" value="HATPase_c_4"/>
    <property type="match status" value="1"/>
</dbReference>
<protein>
    <recommendedName>
        <fullName evidence="1">Schlafen AlbA-2 domain-containing protein</fullName>
    </recommendedName>
</protein>
<proteinExistence type="predicted"/>
<evidence type="ECO:0000313" key="2">
    <source>
        <dbReference type="EMBL" id="VBA41986.1"/>
    </source>
</evidence>
<reference evidence="2 3" key="1">
    <citation type="submission" date="2018-09" db="EMBL/GenBank/DDBJ databases">
        <authorList>
            <person name="Tagini F."/>
        </authorList>
    </citation>
    <scope>NUCLEOTIDE SEQUENCE [LARGE SCALE GENOMIC DNA]</scope>
    <source>
        <strain evidence="2 3">MK13</strain>
    </source>
</reference>
<dbReference type="AlphaFoldDB" id="A0A498Q8S8"/>